<reference evidence="2 3" key="1">
    <citation type="journal article" date="2015" name="Sci. Rep.">
        <title>The power of single molecule real-time sequencing technology in the de novo assembly of a eukaryotic genome.</title>
        <authorList>
            <person name="Sakai H."/>
            <person name="Naito K."/>
            <person name="Ogiso-Tanaka E."/>
            <person name="Takahashi Y."/>
            <person name="Iseki K."/>
            <person name="Muto C."/>
            <person name="Satou K."/>
            <person name="Teruya K."/>
            <person name="Shiroma A."/>
            <person name="Shimoji M."/>
            <person name="Hirano T."/>
            <person name="Itoh T."/>
            <person name="Kaga A."/>
            <person name="Tomooka N."/>
        </authorList>
    </citation>
    <scope>NUCLEOTIDE SEQUENCE [LARGE SCALE GENOMIC DNA]</scope>
    <source>
        <strain evidence="3">cv. Shumari</strain>
    </source>
</reference>
<keyword evidence="1" id="KW-0472">Membrane</keyword>
<proteinExistence type="predicted"/>
<evidence type="ECO:0000313" key="2">
    <source>
        <dbReference type="EMBL" id="BAU02257.1"/>
    </source>
</evidence>
<sequence length="74" mass="8422">KGFVRKPITKKVPNFQPPNCPAKECSRHRNLLFLISYLTNTPISTILAITIFSSSLFQIRLNSIANFSTHFLTK</sequence>
<dbReference type="AlphaFoldDB" id="A0A0S3TBD7"/>
<protein>
    <submittedName>
        <fullName evidence="2">Uncharacterized protein</fullName>
    </submittedName>
</protein>
<organism evidence="2 3">
    <name type="scientific">Vigna angularis var. angularis</name>
    <dbReference type="NCBI Taxonomy" id="157739"/>
    <lineage>
        <taxon>Eukaryota</taxon>
        <taxon>Viridiplantae</taxon>
        <taxon>Streptophyta</taxon>
        <taxon>Embryophyta</taxon>
        <taxon>Tracheophyta</taxon>
        <taxon>Spermatophyta</taxon>
        <taxon>Magnoliopsida</taxon>
        <taxon>eudicotyledons</taxon>
        <taxon>Gunneridae</taxon>
        <taxon>Pentapetalae</taxon>
        <taxon>rosids</taxon>
        <taxon>fabids</taxon>
        <taxon>Fabales</taxon>
        <taxon>Fabaceae</taxon>
        <taxon>Papilionoideae</taxon>
        <taxon>50 kb inversion clade</taxon>
        <taxon>NPAAA clade</taxon>
        <taxon>indigoferoid/millettioid clade</taxon>
        <taxon>Phaseoleae</taxon>
        <taxon>Vigna</taxon>
    </lineage>
</organism>
<keyword evidence="3" id="KW-1185">Reference proteome</keyword>
<evidence type="ECO:0000256" key="1">
    <source>
        <dbReference type="SAM" id="Phobius"/>
    </source>
</evidence>
<dbReference type="Proteomes" id="UP000291084">
    <property type="component" value="Chromosome 11"/>
</dbReference>
<keyword evidence="1" id="KW-0812">Transmembrane</keyword>
<name>A0A0S3TBD7_PHAAN</name>
<feature type="non-terminal residue" evidence="2">
    <location>
        <position position="1"/>
    </location>
</feature>
<accession>A0A0S3TBD7</accession>
<evidence type="ECO:0000313" key="3">
    <source>
        <dbReference type="Proteomes" id="UP000291084"/>
    </source>
</evidence>
<dbReference type="EMBL" id="AP015044">
    <property type="protein sequence ID" value="BAU02257.1"/>
    <property type="molecule type" value="Genomic_DNA"/>
</dbReference>
<feature type="transmembrane region" description="Helical" evidence="1">
    <location>
        <begin position="31"/>
        <end position="52"/>
    </location>
</feature>
<keyword evidence="1" id="KW-1133">Transmembrane helix</keyword>
<gene>
    <name evidence="2" type="primary">Vigan.11G174900</name>
    <name evidence="2" type="ORF">VIGAN_11174900</name>
</gene>